<dbReference type="InterPro" id="IPR011993">
    <property type="entry name" value="PH-like_dom_sf"/>
</dbReference>
<protein>
    <recommendedName>
        <fullName evidence="3">PH domain-containing protein</fullName>
    </recommendedName>
</protein>
<keyword evidence="2" id="KW-1185">Reference proteome</keyword>
<evidence type="ECO:0000313" key="1">
    <source>
        <dbReference type="EMBL" id="CAH2225904.1"/>
    </source>
</evidence>
<dbReference type="Proteomes" id="UP001295444">
    <property type="component" value="Chromosome 01"/>
</dbReference>
<evidence type="ECO:0008006" key="3">
    <source>
        <dbReference type="Google" id="ProtNLM"/>
    </source>
</evidence>
<dbReference type="PANTHER" id="PTHR45899:SF3">
    <property type="entry name" value="ARF-GAP WITH RHO-GAP DOMAIN, ANK REPEAT AND PH DOMAIN-CONTAINING PROTEIN 1"/>
    <property type="match status" value="1"/>
</dbReference>
<dbReference type="InterPro" id="IPR052227">
    <property type="entry name" value="Arf-Rho-GAP_ANK-PH_domain"/>
</dbReference>
<dbReference type="GO" id="GO:0005737">
    <property type="term" value="C:cytoplasm"/>
    <property type="evidence" value="ECO:0007669"/>
    <property type="project" value="TreeGrafter"/>
</dbReference>
<dbReference type="GO" id="GO:0005096">
    <property type="term" value="F:GTPase activator activity"/>
    <property type="evidence" value="ECO:0007669"/>
    <property type="project" value="TreeGrafter"/>
</dbReference>
<dbReference type="Gene3D" id="2.30.29.30">
    <property type="entry name" value="Pleckstrin-homology domain (PH domain)/Phosphotyrosine-binding domain (PTB)"/>
    <property type="match status" value="1"/>
</dbReference>
<organism evidence="1 2">
    <name type="scientific">Pelobates cultripes</name>
    <name type="common">Western spadefoot toad</name>
    <dbReference type="NCBI Taxonomy" id="61616"/>
    <lineage>
        <taxon>Eukaryota</taxon>
        <taxon>Metazoa</taxon>
        <taxon>Chordata</taxon>
        <taxon>Craniata</taxon>
        <taxon>Vertebrata</taxon>
        <taxon>Euteleostomi</taxon>
        <taxon>Amphibia</taxon>
        <taxon>Batrachia</taxon>
        <taxon>Anura</taxon>
        <taxon>Pelobatoidea</taxon>
        <taxon>Pelobatidae</taxon>
        <taxon>Pelobates</taxon>
    </lineage>
</organism>
<evidence type="ECO:0000313" key="2">
    <source>
        <dbReference type="Proteomes" id="UP001295444"/>
    </source>
</evidence>
<name>A0AAD1R980_PELCU</name>
<dbReference type="EMBL" id="OW240912">
    <property type="protein sequence ID" value="CAH2225904.1"/>
    <property type="molecule type" value="Genomic_DNA"/>
</dbReference>
<proteinExistence type="predicted"/>
<accession>A0AAD1R980</accession>
<dbReference type="GO" id="GO:0008360">
    <property type="term" value="P:regulation of cell shape"/>
    <property type="evidence" value="ECO:0007669"/>
    <property type="project" value="TreeGrafter"/>
</dbReference>
<sequence>MAQSHKAEKEWPVKNLLIYLGAKKKIRPPTGFVFTIIYENDRNERSQWYACCDTVADMREWYAAFIHVQHGSLWREQTSITRTRPSQLDSMFGSMSLIPIRGSENDIRRSVAAFNTDPLIGNV</sequence>
<dbReference type="AlphaFoldDB" id="A0AAD1R980"/>
<dbReference type="GO" id="GO:0005547">
    <property type="term" value="F:phosphatidylinositol-3,4,5-trisphosphate binding"/>
    <property type="evidence" value="ECO:0007669"/>
    <property type="project" value="TreeGrafter"/>
</dbReference>
<gene>
    <name evidence="1" type="ORF">PECUL_23A035111</name>
</gene>
<dbReference type="PANTHER" id="PTHR45899">
    <property type="entry name" value="RHO GTPASE ACTIVATING PROTEIN AT 15B, ISOFORM C"/>
    <property type="match status" value="1"/>
</dbReference>
<reference evidence="1" key="1">
    <citation type="submission" date="2022-03" db="EMBL/GenBank/DDBJ databases">
        <authorList>
            <person name="Alioto T."/>
            <person name="Alioto T."/>
            <person name="Gomez Garrido J."/>
        </authorList>
    </citation>
    <scope>NUCLEOTIDE SEQUENCE</scope>
</reference>
<dbReference type="SUPFAM" id="SSF50729">
    <property type="entry name" value="PH domain-like"/>
    <property type="match status" value="1"/>
</dbReference>